<sequence>MHQVREHPHTGVDVVGVQAGRDPVQAGQLFVVQRLVDRPAGLSGSDQVRAPVLRVRPGLEVPQLLALVDEPLHALSGDPQRAGNLWDCPRPGVVDVLDDGPHRHGHVAVRQPRGYHPNRELMHRTNVAEHFIELCTHFRHDN</sequence>
<organism evidence="1">
    <name type="scientific">metagenome</name>
    <dbReference type="NCBI Taxonomy" id="256318"/>
    <lineage>
        <taxon>unclassified sequences</taxon>
        <taxon>metagenomes</taxon>
    </lineage>
</organism>
<reference evidence="1" key="1">
    <citation type="submission" date="2015-08" db="EMBL/GenBank/DDBJ databases">
        <authorList>
            <person name="Babu N.S."/>
            <person name="Beckwith C.J."/>
            <person name="Beseler K.G."/>
            <person name="Brison A."/>
            <person name="Carone J.V."/>
            <person name="Caskin T.P."/>
            <person name="Diamond M."/>
            <person name="Durham M.E."/>
            <person name="Foxe J.M."/>
            <person name="Go M."/>
            <person name="Henderson B.A."/>
            <person name="Jones I.B."/>
            <person name="McGettigan J.A."/>
            <person name="Micheletti S.J."/>
            <person name="Nasrallah M.E."/>
            <person name="Ortiz D."/>
            <person name="Piller C.R."/>
            <person name="Privatt S.R."/>
            <person name="Schneider S.L."/>
            <person name="Sharp S."/>
            <person name="Smith T.C."/>
            <person name="Stanton J.D."/>
            <person name="Ullery H.E."/>
            <person name="Wilson R.J."/>
            <person name="Serrano M.G."/>
            <person name="Buck G."/>
            <person name="Lee V."/>
            <person name="Wang Y."/>
            <person name="Carvalho R."/>
            <person name="Voegtly L."/>
            <person name="Shi R."/>
            <person name="Duckworth R."/>
            <person name="Johnson A."/>
            <person name="Loviza R."/>
            <person name="Walstead R."/>
            <person name="Shah Z."/>
            <person name="Kiflezghi M."/>
            <person name="Wade K."/>
            <person name="Ball S.L."/>
            <person name="Bradley K.W."/>
            <person name="Asai D.J."/>
            <person name="Bowman C.A."/>
            <person name="Russell D.A."/>
            <person name="Pope W.H."/>
            <person name="Jacobs-Sera D."/>
            <person name="Hendrix R.W."/>
            <person name="Hatfull G.F."/>
        </authorList>
    </citation>
    <scope>NUCLEOTIDE SEQUENCE</scope>
</reference>
<name>A0A2P2CAN6_9ZZZZ</name>
<protein>
    <submittedName>
        <fullName evidence="1">Uncharacterized protein</fullName>
    </submittedName>
</protein>
<accession>A0A2P2CAN6</accession>
<dbReference type="EMBL" id="CZKB01000009">
    <property type="protein sequence ID" value="CUR59040.1"/>
    <property type="molecule type" value="Genomic_DNA"/>
</dbReference>
<proteinExistence type="predicted"/>
<dbReference type="AlphaFoldDB" id="A0A2P2CAN6"/>
<gene>
    <name evidence="1" type="ORF">NOCA1170032</name>
</gene>
<evidence type="ECO:0000313" key="1">
    <source>
        <dbReference type="EMBL" id="CUR59040.1"/>
    </source>
</evidence>